<dbReference type="Pfam" id="PF00112">
    <property type="entry name" value="Peptidase_C1"/>
    <property type="match status" value="1"/>
</dbReference>
<organism evidence="3 4">
    <name type="scientific">Tetradesmus obliquus</name>
    <name type="common">Green alga</name>
    <name type="synonym">Acutodesmus obliquus</name>
    <dbReference type="NCBI Taxonomy" id="3088"/>
    <lineage>
        <taxon>Eukaryota</taxon>
        <taxon>Viridiplantae</taxon>
        <taxon>Chlorophyta</taxon>
        <taxon>core chlorophytes</taxon>
        <taxon>Chlorophyceae</taxon>
        <taxon>CS clade</taxon>
        <taxon>Sphaeropleales</taxon>
        <taxon>Scenedesmaceae</taxon>
        <taxon>Tetradesmus</taxon>
    </lineage>
</organism>
<dbReference type="EMBL" id="FNXT01000454">
    <property type="protein sequence ID" value="SZX64760.1"/>
    <property type="molecule type" value="Genomic_DNA"/>
</dbReference>
<proteinExistence type="predicted"/>
<dbReference type="Gene3D" id="3.90.70.10">
    <property type="entry name" value="Cysteine proteinases"/>
    <property type="match status" value="1"/>
</dbReference>
<keyword evidence="1" id="KW-0732">Signal</keyword>
<keyword evidence="4" id="KW-1185">Reference proteome</keyword>
<evidence type="ECO:0000259" key="2">
    <source>
        <dbReference type="Pfam" id="PF00112"/>
    </source>
</evidence>
<evidence type="ECO:0000313" key="3">
    <source>
        <dbReference type="EMBL" id="SZX64760.1"/>
    </source>
</evidence>
<feature type="chain" id="PRO_5016846837" description="Peptidase C1A papain C-terminal domain-containing protein" evidence="1">
    <location>
        <begin position="22"/>
        <end position="309"/>
    </location>
</feature>
<dbReference type="SUPFAM" id="SSF54001">
    <property type="entry name" value="Cysteine proteinases"/>
    <property type="match status" value="1"/>
</dbReference>
<evidence type="ECO:0000313" key="4">
    <source>
        <dbReference type="Proteomes" id="UP000256970"/>
    </source>
</evidence>
<dbReference type="Proteomes" id="UP000256970">
    <property type="component" value="Unassembled WGS sequence"/>
</dbReference>
<sequence length="309" mass="33476">MITRSLAILLAAVLLLAPWQQQQQRGGGILLADCQGLAVTGDNLGAGQLAVVNEFNVFEDALELALKSSGGRGRGGRFGGGLLGAGGVTTVKDMQQLQLASYAVAASPKVWRPRRLPPVRDQGTCSTCVAEAVAAAVQMAIANALNESATGWDIDARSMYYCSLKGRTCKVDQAPELLRPSSCLDSLPRSQDPDTTDWQPYCDAARQRAATGNCTSDKVTREKPLLKCSYRALGSFYQMQQHIRNHGAVVSRIIINDDWEVQFNASAKSVSGLQWPSYKRNITAKPNFGHAVVLVGYDNDNYQWIGLNR</sequence>
<dbReference type="GO" id="GO:0008234">
    <property type="term" value="F:cysteine-type peptidase activity"/>
    <property type="evidence" value="ECO:0007669"/>
    <property type="project" value="InterPro"/>
</dbReference>
<dbReference type="GO" id="GO:0006508">
    <property type="term" value="P:proteolysis"/>
    <property type="evidence" value="ECO:0007669"/>
    <property type="project" value="InterPro"/>
</dbReference>
<accession>A0A383VIK9</accession>
<evidence type="ECO:0000256" key="1">
    <source>
        <dbReference type="SAM" id="SignalP"/>
    </source>
</evidence>
<dbReference type="InterPro" id="IPR038765">
    <property type="entry name" value="Papain-like_cys_pep_sf"/>
</dbReference>
<dbReference type="AlphaFoldDB" id="A0A383VIK9"/>
<reference evidence="3 4" key="1">
    <citation type="submission" date="2016-10" db="EMBL/GenBank/DDBJ databases">
        <authorList>
            <person name="Cai Z."/>
        </authorList>
    </citation>
    <scope>NUCLEOTIDE SEQUENCE [LARGE SCALE GENOMIC DNA]</scope>
</reference>
<dbReference type="InterPro" id="IPR000668">
    <property type="entry name" value="Peptidase_C1A_C"/>
</dbReference>
<feature type="signal peptide" evidence="1">
    <location>
        <begin position="1"/>
        <end position="21"/>
    </location>
</feature>
<feature type="domain" description="Peptidase C1A papain C-terminal" evidence="2">
    <location>
        <begin position="111"/>
        <end position="302"/>
    </location>
</feature>
<protein>
    <recommendedName>
        <fullName evidence="2">Peptidase C1A papain C-terminal domain-containing protein</fullName>
    </recommendedName>
</protein>
<name>A0A383VIK9_TETOB</name>
<gene>
    <name evidence="3" type="ORF">BQ4739_LOCUS5251</name>
</gene>